<accession>A0ABN1QVE3</accession>
<dbReference type="Proteomes" id="UP001500665">
    <property type="component" value="Unassembled WGS sequence"/>
</dbReference>
<protein>
    <submittedName>
        <fullName evidence="3">Uncharacterized protein</fullName>
    </submittedName>
</protein>
<evidence type="ECO:0000256" key="2">
    <source>
        <dbReference type="SAM" id="Phobius"/>
    </source>
</evidence>
<feature type="transmembrane region" description="Helical" evidence="2">
    <location>
        <begin position="28"/>
        <end position="51"/>
    </location>
</feature>
<sequence length="183" mass="18947">MRREQPKLSRVTDEQPVFVDGTGKRRKLFQVAGAILGVIITGYAIALGVSLGTGAEVPLTTWVVPEKKARSGEKAKFRPKTAVPSTVPQPSVPVYVPPVVSPSGTVTPTGSPTSTPTPKPTKTATSRPTVITKSPTPSPSTPTETPSPPPSATPTATHQPSGETDPGATPTVPPGQEKKTAEE</sequence>
<keyword evidence="2" id="KW-0472">Membrane</keyword>
<keyword evidence="2" id="KW-1133">Transmembrane helix</keyword>
<evidence type="ECO:0000256" key="1">
    <source>
        <dbReference type="SAM" id="MobiDB-lite"/>
    </source>
</evidence>
<dbReference type="EMBL" id="BAAAHH010000007">
    <property type="protein sequence ID" value="GAA0947938.1"/>
    <property type="molecule type" value="Genomic_DNA"/>
</dbReference>
<feature type="compositionally biased region" description="Low complexity" evidence="1">
    <location>
        <begin position="101"/>
        <end position="135"/>
    </location>
</feature>
<keyword evidence="2" id="KW-0812">Transmembrane</keyword>
<organism evidence="3 4">
    <name type="scientific">Actinocorallia libanotica</name>
    <dbReference type="NCBI Taxonomy" id="46162"/>
    <lineage>
        <taxon>Bacteria</taxon>
        <taxon>Bacillati</taxon>
        <taxon>Actinomycetota</taxon>
        <taxon>Actinomycetes</taxon>
        <taxon>Streptosporangiales</taxon>
        <taxon>Thermomonosporaceae</taxon>
        <taxon>Actinocorallia</taxon>
    </lineage>
</organism>
<keyword evidence="4" id="KW-1185">Reference proteome</keyword>
<name>A0ABN1QVE3_9ACTN</name>
<feature type="compositionally biased region" description="Pro residues" evidence="1">
    <location>
        <begin position="136"/>
        <end position="152"/>
    </location>
</feature>
<dbReference type="PRINTS" id="PR01217">
    <property type="entry name" value="PRICHEXTENSN"/>
</dbReference>
<comment type="caution">
    <text evidence="3">The sequence shown here is derived from an EMBL/GenBank/DDBJ whole genome shotgun (WGS) entry which is preliminary data.</text>
</comment>
<feature type="compositionally biased region" description="Low complexity" evidence="1">
    <location>
        <begin position="81"/>
        <end position="94"/>
    </location>
</feature>
<reference evidence="3 4" key="1">
    <citation type="journal article" date="2019" name="Int. J. Syst. Evol. Microbiol.">
        <title>The Global Catalogue of Microorganisms (GCM) 10K type strain sequencing project: providing services to taxonomists for standard genome sequencing and annotation.</title>
        <authorList>
            <consortium name="The Broad Institute Genomics Platform"/>
            <consortium name="The Broad Institute Genome Sequencing Center for Infectious Disease"/>
            <person name="Wu L."/>
            <person name="Ma J."/>
        </authorList>
    </citation>
    <scope>NUCLEOTIDE SEQUENCE [LARGE SCALE GENOMIC DNA]</scope>
    <source>
        <strain evidence="3 4">JCM 10696</strain>
    </source>
</reference>
<proteinExistence type="predicted"/>
<evidence type="ECO:0000313" key="4">
    <source>
        <dbReference type="Proteomes" id="UP001500665"/>
    </source>
</evidence>
<feature type="region of interest" description="Disordered" evidence="1">
    <location>
        <begin position="68"/>
        <end position="183"/>
    </location>
</feature>
<evidence type="ECO:0000313" key="3">
    <source>
        <dbReference type="EMBL" id="GAA0947938.1"/>
    </source>
</evidence>
<gene>
    <name evidence="3" type="ORF">GCM10009550_23870</name>
</gene>